<keyword evidence="4" id="KW-0378">Hydrolase</keyword>
<dbReference type="RefSeq" id="WP_144340492.1">
    <property type="nucleotide sequence ID" value="NZ_FQUG01000003.1"/>
</dbReference>
<dbReference type="SUPFAM" id="SSF158472">
    <property type="entry name" value="HAMP domain-like"/>
    <property type="match status" value="1"/>
</dbReference>
<feature type="transmembrane region" description="Helical" evidence="8">
    <location>
        <begin position="36"/>
        <end position="57"/>
    </location>
</feature>
<dbReference type="InterPro" id="IPR036457">
    <property type="entry name" value="PPM-type-like_dom_sf"/>
</dbReference>
<dbReference type="Proteomes" id="UP000184404">
    <property type="component" value="Unassembled WGS sequence"/>
</dbReference>
<evidence type="ECO:0000256" key="8">
    <source>
        <dbReference type="SAM" id="Phobius"/>
    </source>
</evidence>
<keyword evidence="3 8" id="KW-0812">Transmembrane</keyword>
<dbReference type="SMART" id="SM00331">
    <property type="entry name" value="PP2C_SIG"/>
    <property type="match status" value="1"/>
</dbReference>
<dbReference type="GO" id="GO:0016791">
    <property type="term" value="F:phosphatase activity"/>
    <property type="evidence" value="ECO:0007669"/>
    <property type="project" value="TreeGrafter"/>
</dbReference>
<protein>
    <submittedName>
        <fullName evidence="10">Sigma-B regulation protein RsbU (Phosphoserine phosphatase)</fullName>
    </submittedName>
</protein>
<proteinExistence type="predicted"/>
<evidence type="ECO:0000259" key="9">
    <source>
        <dbReference type="PROSITE" id="PS50885"/>
    </source>
</evidence>
<evidence type="ECO:0000256" key="7">
    <source>
        <dbReference type="SAM" id="Coils"/>
    </source>
</evidence>
<dbReference type="Gene3D" id="3.60.40.10">
    <property type="entry name" value="PPM-type phosphatase domain"/>
    <property type="match status" value="1"/>
</dbReference>
<dbReference type="AlphaFoldDB" id="A0A1M4UH61"/>
<dbReference type="Pfam" id="PF00672">
    <property type="entry name" value="HAMP"/>
    <property type="match status" value="1"/>
</dbReference>
<dbReference type="InterPro" id="IPR052016">
    <property type="entry name" value="Bact_Sigma-Reg"/>
</dbReference>
<name>A0A1M4UH61_9FIRM</name>
<evidence type="ECO:0000313" key="10">
    <source>
        <dbReference type="EMBL" id="SHE56037.1"/>
    </source>
</evidence>
<dbReference type="Pfam" id="PF02743">
    <property type="entry name" value="dCache_1"/>
    <property type="match status" value="1"/>
</dbReference>
<dbReference type="GO" id="GO:0005886">
    <property type="term" value="C:plasma membrane"/>
    <property type="evidence" value="ECO:0007669"/>
    <property type="project" value="UniProtKB-SubCell"/>
</dbReference>
<dbReference type="GO" id="GO:0007165">
    <property type="term" value="P:signal transduction"/>
    <property type="evidence" value="ECO:0007669"/>
    <property type="project" value="InterPro"/>
</dbReference>
<accession>A0A1M4UH61</accession>
<keyword evidence="2" id="KW-1003">Cell membrane</keyword>
<evidence type="ECO:0000256" key="5">
    <source>
        <dbReference type="ARBA" id="ARBA00022989"/>
    </source>
</evidence>
<dbReference type="PANTHER" id="PTHR43156">
    <property type="entry name" value="STAGE II SPORULATION PROTEIN E-RELATED"/>
    <property type="match status" value="1"/>
</dbReference>
<evidence type="ECO:0000256" key="1">
    <source>
        <dbReference type="ARBA" id="ARBA00004651"/>
    </source>
</evidence>
<dbReference type="Gene3D" id="3.30.450.20">
    <property type="entry name" value="PAS domain"/>
    <property type="match status" value="1"/>
</dbReference>
<dbReference type="EMBL" id="FQUG01000003">
    <property type="protein sequence ID" value="SHE56037.1"/>
    <property type="molecule type" value="Genomic_DNA"/>
</dbReference>
<sequence length="755" mass="82556">MLVRVEYYCDMPSAGLAWRVYENGVDFLKLNIKHRVLLWGLFASLLTFLLAGAIYFYSMSDTKDAFAKQGAALGDDVAESVGQISGQDAKERLLASAVLKARHIDRELVLIGEDVEYMADRMSMLLTSPNRYPPRTLQSTRDSASITSGTPYIHFSPTLSNAQIESDLAEEIETAGNIADTLSLMSRSYSGYRSCFFVVSRKGYSIYLDITADGKGNVLPDGEAREDMLSGFDPRERSWYEIGRNASNATYTAPYAGIDGLLNINCVVPYYDADGFAGVAGIVFPMEEAYRQIAEFVTGTSDIVFAVDRRGEVAFSSLESAVLTEALADADAREAGEESFAAAIKRMTAGERAVVPVTLNGEAYYLAFAPMPSIGWSFGTLVKTDKVMAPAVEARKNILDYTSEFQATLEGIFADTTRNAFIALVIAALLLLIGSETLASRITNPIRKLADGVRTIAGGNLEYRLDVKTGDEIELLANSFNNMTEELSAYMKNLERTTAEKERIKTELDLARNIQDGMLPKDFPHQKEFDLIATMHPAKEVGGDFYDFYFLDETHLAVTVADVSDKGIPAALFMVIAKTLLKDNTVGAKNPEKLSEAVAKTNEALISSNQEGMFVTAFCGILDLKTGEFIYANAGHNPPLIRHGTEFSYFKKSRNLVLGIMPGEAFETETITLAPGDAIFIYTDGVTEALDTNCEMFRENRLKETLDSTPEGSDAAGLVSAVKTTLESYTEGTEQSDDITMLALVYHGNNGPKPS</sequence>
<dbReference type="Pfam" id="PF07228">
    <property type="entry name" value="SpoIIE"/>
    <property type="match status" value="1"/>
</dbReference>
<gene>
    <name evidence="10" type="ORF">SAMN02745190_00657</name>
</gene>
<dbReference type="Gene3D" id="6.10.340.10">
    <property type="match status" value="1"/>
</dbReference>
<keyword evidence="7" id="KW-0175">Coiled coil</keyword>
<evidence type="ECO:0000256" key="6">
    <source>
        <dbReference type="ARBA" id="ARBA00023136"/>
    </source>
</evidence>
<evidence type="ECO:0000256" key="4">
    <source>
        <dbReference type="ARBA" id="ARBA00022801"/>
    </source>
</evidence>
<dbReference type="InterPro" id="IPR033479">
    <property type="entry name" value="dCache_1"/>
</dbReference>
<feature type="domain" description="HAMP" evidence="9">
    <location>
        <begin position="440"/>
        <end position="492"/>
    </location>
</feature>
<comment type="subcellular location">
    <subcellularLocation>
        <location evidence="1">Cell membrane</location>
        <topology evidence="1">Multi-pass membrane protein</topology>
    </subcellularLocation>
</comment>
<dbReference type="PROSITE" id="PS50885">
    <property type="entry name" value="HAMP"/>
    <property type="match status" value="1"/>
</dbReference>
<dbReference type="InterPro" id="IPR001932">
    <property type="entry name" value="PPM-type_phosphatase-like_dom"/>
</dbReference>
<dbReference type="PANTHER" id="PTHR43156:SF2">
    <property type="entry name" value="STAGE II SPORULATION PROTEIN E"/>
    <property type="match status" value="1"/>
</dbReference>
<dbReference type="SUPFAM" id="SSF81606">
    <property type="entry name" value="PP2C-like"/>
    <property type="match status" value="1"/>
</dbReference>
<evidence type="ECO:0000256" key="3">
    <source>
        <dbReference type="ARBA" id="ARBA00022692"/>
    </source>
</evidence>
<keyword evidence="5 8" id="KW-1133">Transmembrane helix</keyword>
<dbReference type="OrthoDB" id="311592at2"/>
<dbReference type="STRING" id="1123243.SAMN02745190_00657"/>
<keyword evidence="6 8" id="KW-0472">Membrane</keyword>
<feature type="coiled-coil region" evidence="7">
    <location>
        <begin position="480"/>
        <end position="514"/>
    </location>
</feature>
<dbReference type="InterPro" id="IPR003660">
    <property type="entry name" value="HAMP_dom"/>
</dbReference>
<evidence type="ECO:0000256" key="2">
    <source>
        <dbReference type="ARBA" id="ARBA00022475"/>
    </source>
</evidence>
<organism evidence="10 11">
    <name type="scientific">Schwartzia succinivorans DSM 10502</name>
    <dbReference type="NCBI Taxonomy" id="1123243"/>
    <lineage>
        <taxon>Bacteria</taxon>
        <taxon>Bacillati</taxon>
        <taxon>Bacillota</taxon>
        <taxon>Negativicutes</taxon>
        <taxon>Selenomonadales</taxon>
        <taxon>Selenomonadaceae</taxon>
        <taxon>Schwartzia</taxon>
    </lineage>
</organism>
<dbReference type="SMART" id="SM00304">
    <property type="entry name" value="HAMP"/>
    <property type="match status" value="1"/>
</dbReference>
<dbReference type="CDD" id="cd06225">
    <property type="entry name" value="HAMP"/>
    <property type="match status" value="1"/>
</dbReference>
<evidence type="ECO:0000313" key="11">
    <source>
        <dbReference type="Proteomes" id="UP000184404"/>
    </source>
</evidence>
<keyword evidence="11" id="KW-1185">Reference proteome</keyword>
<reference evidence="10 11" key="1">
    <citation type="submission" date="2016-11" db="EMBL/GenBank/DDBJ databases">
        <authorList>
            <person name="Jaros S."/>
            <person name="Januszkiewicz K."/>
            <person name="Wedrychowicz H."/>
        </authorList>
    </citation>
    <scope>NUCLEOTIDE SEQUENCE [LARGE SCALE GENOMIC DNA]</scope>
    <source>
        <strain evidence="10 11">DSM 10502</strain>
    </source>
</reference>